<dbReference type="EMBL" id="JAJFAZ020000003">
    <property type="protein sequence ID" value="KAI5341174.1"/>
    <property type="molecule type" value="Genomic_DNA"/>
</dbReference>
<keyword evidence="2" id="KW-1185">Reference proteome</keyword>
<dbReference type="Proteomes" id="UP001054821">
    <property type="component" value="Chromosome 3"/>
</dbReference>
<comment type="caution">
    <text evidence="1">The sequence shown here is derived from an EMBL/GenBank/DDBJ whole genome shotgun (WGS) entry which is preliminary data.</text>
</comment>
<proteinExistence type="predicted"/>
<dbReference type="AlphaFoldDB" id="A0AAD4WD32"/>
<evidence type="ECO:0000313" key="2">
    <source>
        <dbReference type="Proteomes" id="UP001054821"/>
    </source>
</evidence>
<sequence>MIQFWTFLFVHFHDDTQRVPLCWRNPTSVRTRYSADNSSGIVSYFFLRHQSLPSACTLYDKHSSWSCENSGQFKVGQR</sequence>
<protein>
    <submittedName>
        <fullName evidence="1">Uncharacterized protein</fullName>
    </submittedName>
</protein>
<reference evidence="1 2" key="1">
    <citation type="journal article" date="2022" name="G3 (Bethesda)">
        <title>Whole-genome sequence and methylome profiling of the almond [Prunus dulcis (Mill.) D.A. Webb] cultivar 'Nonpareil'.</title>
        <authorList>
            <person name="D'Amico-Willman K.M."/>
            <person name="Ouma W.Z."/>
            <person name="Meulia T."/>
            <person name="Sideli G.M."/>
            <person name="Gradziel T.M."/>
            <person name="Fresnedo-Ramirez J."/>
        </authorList>
    </citation>
    <scope>NUCLEOTIDE SEQUENCE [LARGE SCALE GENOMIC DNA]</scope>
    <source>
        <strain evidence="1">Clone GOH B32 T37-40</strain>
    </source>
</reference>
<accession>A0AAD4WD32</accession>
<organism evidence="1 2">
    <name type="scientific">Prunus dulcis</name>
    <name type="common">Almond</name>
    <name type="synonym">Amygdalus dulcis</name>
    <dbReference type="NCBI Taxonomy" id="3755"/>
    <lineage>
        <taxon>Eukaryota</taxon>
        <taxon>Viridiplantae</taxon>
        <taxon>Streptophyta</taxon>
        <taxon>Embryophyta</taxon>
        <taxon>Tracheophyta</taxon>
        <taxon>Spermatophyta</taxon>
        <taxon>Magnoliopsida</taxon>
        <taxon>eudicotyledons</taxon>
        <taxon>Gunneridae</taxon>
        <taxon>Pentapetalae</taxon>
        <taxon>rosids</taxon>
        <taxon>fabids</taxon>
        <taxon>Rosales</taxon>
        <taxon>Rosaceae</taxon>
        <taxon>Amygdaloideae</taxon>
        <taxon>Amygdaleae</taxon>
        <taxon>Prunus</taxon>
    </lineage>
</organism>
<name>A0AAD4WD32_PRUDU</name>
<gene>
    <name evidence="1" type="ORF">L3X38_020448</name>
</gene>
<evidence type="ECO:0000313" key="1">
    <source>
        <dbReference type="EMBL" id="KAI5341174.1"/>
    </source>
</evidence>